<feature type="region of interest" description="Disordered" evidence="5">
    <location>
        <begin position="397"/>
        <end position="477"/>
    </location>
</feature>
<dbReference type="InterPro" id="IPR003595">
    <property type="entry name" value="Tyr_Pase_cat"/>
</dbReference>
<gene>
    <name evidence="8" type="ORF">NliqN6_4551</name>
</gene>
<evidence type="ECO:0000313" key="8">
    <source>
        <dbReference type="EMBL" id="GHJ88149.1"/>
    </source>
</evidence>
<dbReference type="Pfam" id="PF00782">
    <property type="entry name" value="DSPc"/>
    <property type="match status" value="1"/>
</dbReference>
<dbReference type="PROSITE" id="PS50056">
    <property type="entry name" value="TYR_PHOSPHATASE_2"/>
    <property type="match status" value="1"/>
</dbReference>
<feature type="compositionally biased region" description="Basic and acidic residues" evidence="5">
    <location>
        <begin position="428"/>
        <end position="441"/>
    </location>
</feature>
<dbReference type="SUPFAM" id="SSF52799">
    <property type="entry name" value="(Phosphotyrosine protein) phosphatases II"/>
    <property type="match status" value="1"/>
</dbReference>
<evidence type="ECO:0000259" key="6">
    <source>
        <dbReference type="PROSITE" id="PS50054"/>
    </source>
</evidence>
<keyword evidence="9" id="KW-1185">Reference proteome</keyword>
<sequence>MSHKFNPFPSVRRERQRQLAREQEPDSAPRTSPPPARPSLPARTSTEQTVRSSNVSSSLPPNELANGRASGSGSTDDEAFELYLAKQKELAAMRAQQGKFRTESIADQEAREFEAISEASEGDADGMHKQNGQNENGLDEEVELGHMQEVVPGLWIGDVVAARDAEALEEAGITAILTILRQKLPPPPPGIATLSIPIDDTADADILQHLDSCVRWIADVVESEQGTEEKAKRGAVLVHCQAGMSRSATIVAAYLMKTLNISPEEAVELIREQRPIVYPSQTFREQLSLWHKANFKATVRDRHIRQWYMERMAAQVRNNGELEEEATEHMAKYPATPTASAPATPQGGFGKRKIRCKMCRRNLATRDHMMDHILDQSPMPTPRSRAPSLSLTALNEQLPGSRQPSFSSGTRPSLGFGMSQIDSSVDIETEKAVPSPRRDESPGNVDPPALRKAATDTVVARAEAAGRPSRKVLDPRALAASLPPQLAALRAGVRPNGSGNSSPTISSPQDDFARCSSSPAGIPSDPASTGTNATIEDSALSTSPGDNVVISKPVSRRTSILAMTPSDPSARSRRDSAASSLSRRSSMNSGVSAANWPILVNPKCSGYFVEPLTWMEPMLASGALAGKILCPNEKCGAKIGSFDWAGVQCGCKEWVVPGFCIHRSKVDEIW</sequence>
<dbReference type="InterPro" id="IPR000387">
    <property type="entry name" value="Tyr_Pase_dom"/>
</dbReference>
<evidence type="ECO:0000313" key="9">
    <source>
        <dbReference type="Proteomes" id="UP000620104"/>
    </source>
</evidence>
<dbReference type="SMART" id="SM00195">
    <property type="entry name" value="DSPc"/>
    <property type="match status" value="1"/>
</dbReference>
<dbReference type="EMBL" id="BLZA01000028">
    <property type="protein sequence ID" value="GHJ88149.1"/>
    <property type="molecule type" value="Genomic_DNA"/>
</dbReference>
<feature type="domain" description="Tyrosine specific protein phosphatases" evidence="7">
    <location>
        <begin position="204"/>
        <end position="275"/>
    </location>
</feature>
<dbReference type="PROSITE" id="PS00383">
    <property type="entry name" value="TYR_PHOSPHATASE_1"/>
    <property type="match status" value="1"/>
</dbReference>
<feature type="region of interest" description="Disordered" evidence="5">
    <location>
        <begin position="491"/>
        <end position="588"/>
    </location>
</feature>
<feature type="region of interest" description="Disordered" evidence="5">
    <location>
        <begin position="1"/>
        <end position="75"/>
    </location>
</feature>
<dbReference type="PANTHER" id="PTHR45848:SF4">
    <property type="entry name" value="DUAL SPECIFICITY PROTEIN PHOSPHATASE 12"/>
    <property type="match status" value="1"/>
</dbReference>
<dbReference type="InterPro" id="IPR016130">
    <property type="entry name" value="Tyr_Pase_AS"/>
</dbReference>
<name>A0A8H3YFZ6_9TREE</name>
<keyword evidence="4" id="KW-0904">Protein phosphatase</keyword>
<feature type="compositionally biased region" description="Polar residues" evidence="5">
    <location>
        <begin position="44"/>
        <end position="60"/>
    </location>
</feature>
<reference evidence="8" key="1">
    <citation type="submission" date="2020-07" db="EMBL/GenBank/DDBJ databases">
        <title>Draft Genome Sequence of a Deep-Sea Yeast, Naganishia (Cryptococcus) liquefaciens strain N6.</title>
        <authorList>
            <person name="Han Y.W."/>
            <person name="Kajitani R."/>
            <person name="Morimoto H."/>
            <person name="Parhat M."/>
            <person name="Tsubouchi H."/>
            <person name="Bakenova O."/>
            <person name="Ogata M."/>
            <person name="Argunhan B."/>
            <person name="Aoki R."/>
            <person name="Kajiwara S."/>
            <person name="Itoh T."/>
            <person name="Iwasaki H."/>
        </authorList>
    </citation>
    <scope>NUCLEOTIDE SEQUENCE</scope>
    <source>
        <strain evidence="8">N6</strain>
    </source>
</reference>
<protein>
    <recommendedName>
        <fullName evidence="2">protein-tyrosine-phosphatase</fullName>
        <ecNumber evidence="2">3.1.3.48</ecNumber>
    </recommendedName>
</protein>
<dbReference type="InterPro" id="IPR020422">
    <property type="entry name" value="TYR_PHOSPHATASE_DUAL_dom"/>
</dbReference>
<dbReference type="PANTHER" id="PTHR45848">
    <property type="entry name" value="DUAL SPECIFICITY PROTEIN PHOSPHATASE 12 FAMILY MEMBER"/>
    <property type="match status" value="1"/>
</dbReference>
<dbReference type="OrthoDB" id="2017893at2759"/>
<dbReference type="GO" id="GO:0005634">
    <property type="term" value="C:nucleus"/>
    <property type="evidence" value="ECO:0007669"/>
    <property type="project" value="TreeGrafter"/>
</dbReference>
<dbReference type="InterPro" id="IPR029021">
    <property type="entry name" value="Prot-tyrosine_phosphatase-like"/>
</dbReference>
<dbReference type="Gene3D" id="3.90.190.10">
    <property type="entry name" value="Protein tyrosine phosphatase superfamily"/>
    <property type="match status" value="1"/>
</dbReference>
<feature type="compositionally biased region" description="Polar residues" evidence="5">
    <location>
        <begin position="497"/>
        <end position="519"/>
    </location>
</feature>
<dbReference type="CDD" id="cd14498">
    <property type="entry name" value="DSP"/>
    <property type="match status" value="1"/>
</dbReference>
<keyword evidence="3" id="KW-0378">Hydrolase</keyword>
<feature type="domain" description="Tyrosine-protein phosphatase" evidence="6">
    <location>
        <begin position="146"/>
        <end position="296"/>
    </location>
</feature>
<proteinExistence type="inferred from homology"/>
<evidence type="ECO:0000259" key="7">
    <source>
        <dbReference type="PROSITE" id="PS50056"/>
    </source>
</evidence>
<evidence type="ECO:0000256" key="3">
    <source>
        <dbReference type="ARBA" id="ARBA00022801"/>
    </source>
</evidence>
<accession>A0A8H3YFZ6</accession>
<dbReference type="GO" id="GO:0004725">
    <property type="term" value="F:protein tyrosine phosphatase activity"/>
    <property type="evidence" value="ECO:0007669"/>
    <property type="project" value="UniProtKB-EC"/>
</dbReference>
<feature type="compositionally biased region" description="Basic and acidic residues" evidence="5">
    <location>
        <begin position="11"/>
        <end position="24"/>
    </location>
</feature>
<evidence type="ECO:0000256" key="4">
    <source>
        <dbReference type="ARBA" id="ARBA00022912"/>
    </source>
</evidence>
<dbReference type="PROSITE" id="PS50054">
    <property type="entry name" value="TYR_PHOSPHATASE_DUAL"/>
    <property type="match status" value="1"/>
</dbReference>
<comment type="caution">
    <text evidence="8">The sequence shown here is derived from an EMBL/GenBank/DDBJ whole genome shotgun (WGS) entry which is preliminary data.</text>
</comment>
<evidence type="ECO:0000256" key="5">
    <source>
        <dbReference type="SAM" id="MobiDB-lite"/>
    </source>
</evidence>
<dbReference type="SMART" id="SM00404">
    <property type="entry name" value="PTPc_motif"/>
    <property type="match status" value="1"/>
</dbReference>
<dbReference type="GO" id="GO:0008138">
    <property type="term" value="F:protein tyrosine/serine/threonine phosphatase activity"/>
    <property type="evidence" value="ECO:0007669"/>
    <property type="project" value="TreeGrafter"/>
</dbReference>
<dbReference type="AlphaFoldDB" id="A0A8H3YFZ6"/>
<evidence type="ECO:0000256" key="1">
    <source>
        <dbReference type="ARBA" id="ARBA00008601"/>
    </source>
</evidence>
<comment type="similarity">
    <text evidence="1">Belongs to the protein-tyrosine phosphatase family. Non-receptor class dual specificity subfamily.</text>
</comment>
<organism evidence="8 9">
    <name type="scientific">Naganishia liquefaciens</name>
    <dbReference type="NCBI Taxonomy" id="104408"/>
    <lineage>
        <taxon>Eukaryota</taxon>
        <taxon>Fungi</taxon>
        <taxon>Dikarya</taxon>
        <taxon>Basidiomycota</taxon>
        <taxon>Agaricomycotina</taxon>
        <taxon>Tremellomycetes</taxon>
        <taxon>Filobasidiales</taxon>
        <taxon>Filobasidiaceae</taxon>
        <taxon>Naganishia</taxon>
    </lineage>
</organism>
<feature type="compositionally biased region" description="Polar residues" evidence="5">
    <location>
        <begin position="526"/>
        <end position="545"/>
    </location>
</feature>
<dbReference type="InterPro" id="IPR000340">
    <property type="entry name" value="Dual-sp_phosphatase_cat-dom"/>
</dbReference>
<dbReference type="Proteomes" id="UP000620104">
    <property type="component" value="Unassembled WGS sequence"/>
</dbReference>
<evidence type="ECO:0000256" key="2">
    <source>
        <dbReference type="ARBA" id="ARBA00013064"/>
    </source>
</evidence>
<feature type="compositionally biased region" description="Low complexity" evidence="5">
    <location>
        <begin position="577"/>
        <end position="586"/>
    </location>
</feature>
<feature type="compositionally biased region" description="Polar residues" evidence="5">
    <location>
        <begin position="397"/>
        <end position="411"/>
    </location>
</feature>
<dbReference type="EC" id="3.1.3.48" evidence="2"/>